<evidence type="ECO:0000256" key="1">
    <source>
        <dbReference type="ARBA" id="ARBA00010515"/>
    </source>
</evidence>
<dbReference type="EMBL" id="JACHIF010000004">
    <property type="protein sequence ID" value="MBB5038045.1"/>
    <property type="molecule type" value="Genomic_DNA"/>
</dbReference>
<evidence type="ECO:0000259" key="5">
    <source>
        <dbReference type="PROSITE" id="PS50222"/>
    </source>
</evidence>
<dbReference type="InterPro" id="IPR050300">
    <property type="entry name" value="GDXG_lipolytic_enzyme"/>
</dbReference>
<dbReference type="Pfam" id="PF13202">
    <property type="entry name" value="EF-hand_5"/>
    <property type="match status" value="2"/>
</dbReference>
<feature type="region of interest" description="Disordered" evidence="3">
    <location>
        <begin position="70"/>
        <end position="92"/>
    </location>
</feature>
<dbReference type="InterPro" id="IPR002168">
    <property type="entry name" value="Lipase_GDXG_HIS_AS"/>
</dbReference>
<organism evidence="6 7">
    <name type="scientific">Prosthecobacter dejongeii</name>
    <dbReference type="NCBI Taxonomy" id="48465"/>
    <lineage>
        <taxon>Bacteria</taxon>
        <taxon>Pseudomonadati</taxon>
        <taxon>Verrucomicrobiota</taxon>
        <taxon>Verrucomicrobiia</taxon>
        <taxon>Verrucomicrobiales</taxon>
        <taxon>Verrucomicrobiaceae</taxon>
        <taxon>Prosthecobacter</taxon>
    </lineage>
</organism>
<dbReference type="InterPro" id="IPR029058">
    <property type="entry name" value="AB_hydrolase_fold"/>
</dbReference>
<gene>
    <name evidence="6" type="ORF">HNQ64_002303</name>
</gene>
<feature type="compositionally biased region" description="Basic and acidic residues" evidence="3">
    <location>
        <begin position="70"/>
        <end position="84"/>
    </location>
</feature>
<comment type="similarity">
    <text evidence="1">Belongs to the 'GDXG' lipolytic enzyme family.</text>
</comment>
<dbReference type="AlphaFoldDB" id="A0A7W8DQB7"/>
<reference evidence="6 7" key="1">
    <citation type="submission" date="2020-08" db="EMBL/GenBank/DDBJ databases">
        <title>Genomic Encyclopedia of Type Strains, Phase IV (KMG-IV): sequencing the most valuable type-strain genomes for metagenomic binning, comparative biology and taxonomic classification.</title>
        <authorList>
            <person name="Goeker M."/>
        </authorList>
    </citation>
    <scope>NUCLEOTIDE SEQUENCE [LARGE SCALE GENOMIC DNA]</scope>
    <source>
        <strain evidence="6 7">DSM 12251</strain>
    </source>
</reference>
<evidence type="ECO:0000256" key="3">
    <source>
        <dbReference type="SAM" id="MobiDB-lite"/>
    </source>
</evidence>
<dbReference type="PANTHER" id="PTHR48081">
    <property type="entry name" value="AB HYDROLASE SUPERFAMILY PROTEIN C4A8.06C"/>
    <property type="match status" value="1"/>
</dbReference>
<keyword evidence="7" id="KW-1185">Reference proteome</keyword>
<feature type="chain" id="PRO_5031194428" evidence="4">
    <location>
        <begin position="20"/>
        <end position="380"/>
    </location>
</feature>
<dbReference type="Gene3D" id="1.10.238.10">
    <property type="entry name" value="EF-hand"/>
    <property type="match status" value="1"/>
</dbReference>
<comment type="caution">
    <text evidence="6">The sequence shown here is derived from an EMBL/GenBank/DDBJ whole genome shotgun (WGS) entry which is preliminary data.</text>
</comment>
<evidence type="ECO:0000313" key="6">
    <source>
        <dbReference type="EMBL" id="MBB5038045.1"/>
    </source>
</evidence>
<dbReference type="RefSeq" id="WP_184208499.1">
    <property type="nucleotide sequence ID" value="NZ_JACHIF010000004.1"/>
</dbReference>
<keyword evidence="4" id="KW-0732">Signal</keyword>
<dbReference type="GO" id="GO:0016787">
    <property type="term" value="F:hydrolase activity"/>
    <property type="evidence" value="ECO:0007669"/>
    <property type="project" value="UniProtKB-KW"/>
</dbReference>
<dbReference type="PROSITE" id="PS50222">
    <property type="entry name" value="EF_HAND_2"/>
    <property type="match status" value="1"/>
</dbReference>
<dbReference type="SUPFAM" id="SSF53474">
    <property type="entry name" value="alpha/beta-Hydrolases"/>
    <property type="match status" value="1"/>
</dbReference>
<keyword evidence="2" id="KW-0378">Hydrolase</keyword>
<dbReference type="Pfam" id="PF20434">
    <property type="entry name" value="BD-FAE"/>
    <property type="match status" value="1"/>
</dbReference>
<dbReference type="GO" id="GO:0005509">
    <property type="term" value="F:calcium ion binding"/>
    <property type="evidence" value="ECO:0007669"/>
    <property type="project" value="InterPro"/>
</dbReference>
<sequence>MKPSYTHLLFLALSLSVLAQETPAPADRTQRLFDQIDANKDGKLAKEELPERLRPNFSRVDTDKDGFISRAEHQTVVGRSKEARPAPGQRPLPAGVEAKLDLAYAESDNPRQKLDLYLPKLRKTEKPLPVIIFIHGGGWRGGDKSSGIGNVGRFVASGEYAGVSVGYRLTNEAQWPAQIHDCKAAIRWVKAHAQEYGLDASKIGVWGTSAGGHLVSMLGTSGDVKELEGNLGKHLDQDSKVTCVVNFFGPENFLTMVRQPSTINRTQGKDYPEALLLGGPVPEREAVAKEASPVTHVSAGDAVFFTAHGTKDPLVPFAQGEEIHAALKKAGVPSILQEMTNGGHGFRSEVLDQRIQQFFNQHLRGVESEIETTPIAIDAK</sequence>
<dbReference type="InterPro" id="IPR049492">
    <property type="entry name" value="BD-FAE-like_dom"/>
</dbReference>
<feature type="domain" description="EF-hand" evidence="5">
    <location>
        <begin position="57"/>
        <end position="83"/>
    </location>
</feature>
<evidence type="ECO:0000256" key="4">
    <source>
        <dbReference type="SAM" id="SignalP"/>
    </source>
</evidence>
<proteinExistence type="inferred from homology"/>
<dbReference type="SUPFAM" id="SSF47473">
    <property type="entry name" value="EF-hand"/>
    <property type="match status" value="1"/>
</dbReference>
<dbReference type="Proteomes" id="UP000534294">
    <property type="component" value="Unassembled WGS sequence"/>
</dbReference>
<feature type="signal peptide" evidence="4">
    <location>
        <begin position="1"/>
        <end position="19"/>
    </location>
</feature>
<dbReference type="InterPro" id="IPR002048">
    <property type="entry name" value="EF_hand_dom"/>
</dbReference>
<evidence type="ECO:0000256" key="2">
    <source>
        <dbReference type="ARBA" id="ARBA00022801"/>
    </source>
</evidence>
<dbReference type="InterPro" id="IPR011992">
    <property type="entry name" value="EF-hand-dom_pair"/>
</dbReference>
<name>A0A7W8DQB7_9BACT</name>
<evidence type="ECO:0000313" key="7">
    <source>
        <dbReference type="Proteomes" id="UP000534294"/>
    </source>
</evidence>
<dbReference type="PROSITE" id="PS01173">
    <property type="entry name" value="LIPASE_GDXG_HIS"/>
    <property type="match status" value="1"/>
</dbReference>
<protein>
    <submittedName>
        <fullName evidence="6">Acetyl esterase/lipase</fullName>
    </submittedName>
</protein>
<accession>A0A7W8DQB7</accession>
<dbReference type="Gene3D" id="3.40.50.1820">
    <property type="entry name" value="alpha/beta hydrolase"/>
    <property type="match status" value="1"/>
</dbReference>
<dbReference type="PANTHER" id="PTHR48081:SF13">
    <property type="entry name" value="ALPHA_BETA HYDROLASE"/>
    <property type="match status" value="1"/>
</dbReference>